<keyword evidence="2" id="KW-1185">Reference proteome</keyword>
<evidence type="ECO:0000313" key="2">
    <source>
        <dbReference type="Proteomes" id="UP000054107"/>
    </source>
</evidence>
<evidence type="ECO:0008006" key="3">
    <source>
        <dbReference type="Google" id="ProtNLM"/>
    </source>
</evidence>
<gene>
    <name evidence="1" type="primary">PARPA_08004.1 scaffold 31073</name>
</gene>
<accession>A0A0B7N8V7</accession>
<organism evidence="1 2">
    <name type="scientific">Parasitella parasitica</name>
    <dbReference type="NCBI Taxonomy" id="35722"/>
    <lineage>
        <taxon>Eukaryota</taxon>
        <taxon>Fungi</taxon>
        <taxon>Fungi incertae sedis</taxon>
        <taxon>Mucoromycota</taxon>
        <taxon>Mucoromycotina</taxon>
        <taxon>Mucoromycetes</taxon>
        <taxon>Mucorales</taxon>
        <taxon>Mucorineae</taxon>
        <taxon>Mucoraceae</taxon>
        <taxon>Parasitella</taxon>
    </lineage>
</organism>
<proteinExistence type="predicted"/>
<protein>
    <recommendedName>
        <fullName evidence="3">CxC1-like cysteine cluster associated with KDZ transposases domain-containing protein</fullName>
    </recommendedName>
</protein>
<evidence type="ECO:0000313" key="1">
    <source>
        <dbReference type="EMBL" id="CEP13869.1"/>
    </source>
</evidence>
<name>A0A0B7N8V7_9FUNG</name>
<dbReference type="AlphaFoldDB" id="A0A0B7N8V7"/>
<sequence>MKKTKGKKAARFVKPVPRKWQERKRLSWSLKMVKKLWKPHKLLLLQTKPRRPETNNVPEEPKALSNAILQSEKLAAKWNEKNAIDPETPPSCACDKSFVKVYCFFVFEFKILEIPVCSCRDVSETLLAMQLFPKTRTNVKTAKMNGCLDLFDMFELRAQVSVTIFAETAHVHQSLKIGLQTINSDTVSKRIDSNFEVDSKNNMKRDMAFNGVIAVVCVHGVVKRLVNMLQGEW</sequence>
<reference evidence="1 2" key="1">
    <citation type="submission" date="2014-09" db="EMBL/GenBank/DDBJ databases">
        <authorList>
            <person name="Ellenberger Sabrina"/>
        </authorList>
    </citation>
    <scope>NUCLEOTIDE SEQUENCE [LARGE SCALE GENOMIC DNA]</scope>
    <source>
        <strain evidence="1 2">CBS 412.66</strain>
    </source>
</reference>
<dbReference type="Proteomes" id="UP000054107">
    <property type="component" value="Unassembled WGS sequence"/>
</dbReference>
<dbReference type="EMBL" id="LN730558">
    <property type="protein sequence ID" value="CEP13869.1"/>
    <property type="molecule type" value="Genomic_DNA"/>
</dbReference>